<feature type="domain" description="UGGT thioredoxin-like" evidence="1">
    <location>
        <begin position="4"/>
        <end position="75"/>
    </location>
</feature>
<evidence type="ECO:0000259" key="1">
    <source>
        <dbReference type="Pfam" id="PF18402"/>
    </source>
</evidence>
<evidence type="ECO:0000313" key="2">
    <source>
        <dbReference type="Proteomes" id="UP000245341"/>
    </source>
</evidence>
<dbReference type="Pfam" id="PF18402">
    <property type="entry name" value="Thioredoxin_14"/>
    <property type="match status" value="1"/>
</dbReference>
<gene>
    <name evidence="3" type="primary">LOC115939079</name>
</gene>
<dbReference type="PANTHER" id="PTHR11226:SF1">
    <property type="entry name" value="UDP-GLUCOSE:GLYCOPROTEIN GLUCOSYLTRANSFERASE 2"/>
    <property type="match status" value="1"/>
</dbReference>
<dbReference type="GO" id="GO:0036503">
    <property type="term" value="P:ERAD pathway"/>
    <property type="evidence" value="ECO:0007669"/>
    <property type="project" value="TreeGrafter"/>
</dbReference>
<accession>A0A7F8QD63</accession>
<dbReference type="InterPro" id="IPR040692">
    <property type="entry name" value="UGGT_TRXL_3"/>
</dbReference>
<dbReference type="InterPro" id="IPR009448">
    <property type="entry name" value="UDP-g_GGtrans"/>
</dbReference>
<dbReference type="KEGG" id="lww:115939079"/>
<sequence>MTGLGPLPQALYNGEPFKLEQRNTEELETSVLHRMMDATINLQKEVFMGTLNDRTNVIDFLMEKNNVVPRLNPLILHTKWQYLNLIPTSVTADVEDFSTFFFLDSQDKSAVIAENMYYLTQE</sequence>
<protein>
    <submittedName>
        <fullName evidence="3">UDP-glucose:glycoprotein glucosyltransferase 2-like</fullName>
    </submittedName>
</protein>
<dbReference type="RefSeq" id="XP_030879164.1">
    <property type="nucleotide sequence ID" value="XM_031023304.1"/>
</dbReference>
<dbReference type="GO" id="GO:0003980">
    <property type="term" value="F:UDP-glucose:glycoprotein glucosyltransferase activity"/>
    <property type="evidence" value="ECO:0007669"/>
    <property type="project" value="InterPro"/>
</dbReference>
<reference evidence="3" key="1">
    <citation type="submission" date="2025-08" db="UniProtKB">
        <authorList>
            <consortium name="RefSeq"/>
        </authorList>
    </citation>
    <scope>IDENTIFICATION</scope>
    <source>
        <tissue evidence="3">Liver</tissue>
    </source>
</reference>
<dbReference type="OrthoDB" id="27683at2759"/>
<proteinExistence type="predicted"/>
<organism evidence="2 3">
    <name type="scientific">Leptonychotes weddellii</name>
    <name type="common">Weddell seal</name>
    <name type="synonym">Otaria weddellii</name>
    <dbReference type="NCBI Taxonomy" id="9713"/>
    <lineage>
        <taxon>Eukaryota</taxon>
        <taxon>Metazoa</taxon>
        <taxon>Chordata</taxon>
        <taxon>Craniata</taxon>
        <taxon>Vertebrata</taxon>
        <taxon>Euteleostomi</taxon>
        <taxon>Mammalia</taxon>
        <taxon>Eutheria</taxon>
        <taxon>Laurasiatheria</taxon>
        <taxon>Carnivora</taxon>
        <taxon>Caniformia</taxon>
        <taxon>Pinnipedia</taxon>
        <taxon>Phocidae</taxon>
        <taxon>Monachinae</taxon>
        <taxon>Lobodontini</taxon>
        <taxon>Leptonychotes</taxon>
    </lineage>
</organism>
<dbReference type="GeneID" id="115939079"/>
<dbReference type="GO" id="GO:0005783">
    <property type="term" value="C:endoplasmic reticulum"/>
    <property type="evidence" value="ECO:0007669"/>
    <property type="project" value="TreeGrafter"/>
</dbReference>
<evidence type="ECO:0000313" key="3">
    <source>
        <dbReference type="RefSeq" id="XP_030879164.1"/>
    </source>
</evidence>
<dbReference type="GO" id="GO:0018279">
    <property type="term" value="P:protein N-linked glycosylation via asparagine"/>
    <property type="evidence" value="ECO:0007669"/>
    <property type="project" value="TreeGrafter"/>
</dbReference>
<dbReference type="GO" id="GO:0051082">
    <property type="term" value="F:unfolded protein binding"/>
    <property type="evidence" value="ECO:0007669"/>
    <property type="project" value="TreeGrafter"/>
</dbReference>
<dbReference type="Proteomes" id="UP000245341">
    <property type="component" value="Unplaced"/>
</dbReference>
<keyword evidence="2" id="KW-1185">Reference proteome</keyword>
<feature type="non-terminal residue" evidence="3">
    <location>
        <position position="122"/>
    </location>
</feature>
<dbReference type="PANTHER" id="PTHR11226">
    <property type="entry name" value="UDP-GLUCOSE GLYCOPROTEIN:GLUCOSYLTRANSFERASE"/>
    <property type="match status" value="1"/>
</dbReference>
<name>A0A7F8QD63_LEPWE</name>
<dbReference type="AlphaFoldDB" id="A0A7F8QD63"/>